<evidence type="ECO:0000256" key="1">
    <source>
        <dbReference type="SAM" id="Coils"/>
    </source>
</evidence>
<dbReference type="InterPro" id="IPR049945">
    <property type="entry name" value="AAA_22"/>
</dbReference>
<feature type="coiled-coil region" evidence="1">
    <location>
        <begin position="351"/>
        <end position="406"/>
    </location>
</feature>
<dbReference type="GO" id="GO:0016887">
    <property type="term" value="F:ATP hydrolysis activity"/>
    <property type="evidence" value="ECO:0007669"/>
    <property type="project" value="InterPro"/>
</dbReference>
<reference evidence="4" key="1">
    <citation type="submission" date="2018-06" db="EMBL/GenBank/DDBJ databases">
        <authorList>
            <person name="Zhirakovskaya E."/>
        </authorList>
    </citation>
    <scope>NUCLEOTIDE SEQUENCE</scope>
</reference>
<dbReference type="InterPro" id="IPR027417">
    <property type="entry name" value="P-loop_NTPase"/>
</dbReference>
<protein>
    <recommendedName>
        <fullName evidence="3">AAA+ ATPase domain-containing protein</fullName>
    </recommendedName>
</protein>
<feature type="region of interest" description="Disordered" evidence="2">
    <location>
        <begin position="658"/>
        <end position="686"/>
    </location>
</feature>
<dbReference type="SUPFAM" id="SSF52540">
    <property type="entry name" value="P-loop containing nucleoside triphosphate hydrolases"/>
    <property type="match status" value="1"/>
</dbReference>
<dbReference type="SMART" id="SM00382">
    <property type="entry name" value="AAA"/>
    <property type="match status" value="1"/>
</dbReference>
<keyword evidence="1" id="KW-0175">Coiled coil</keyword>
<dbReference type="PANTHER" id="PTHR35894">
    <property type="entry name" value="GENERAL SECRETION PATHWAY PROTEIN A-RELATED"/>
    <property type="match status" value="1"/>
</dbReference>
<evidence type="ECO:0000256" key="2">
    <source>
        <dbReference type="SAM" id="MobiDB-lite"/>
    </source>
</evidence>
<dbReference type="PANTHER" id="PTHR35894:SF1">
    <property type="entry name" value="PHOSPHORIBULOKINASE _ URIDINE KINASE FAMILY"/>
    <property type="match status" value="1"/>
</dbReference>
<dbReference type="InterPro" id="IPR052026">
    <property type="entry name" value="ExeA_AAA_ATPase_DNA-bind"/>
</dbReference>
<gene>
    <name evidence="4" type="ORF">MNBD_GAMMA15-2360</name>
</gene>
<proteinExistence type="predicted"/>
<sequence>MYANFYGFRENPFSLLPDPDFLYLSEQHEQALNLLQLAAINRSGFCAISGAPGTGKSTLIRALLSSLDDNVCTGLITDTYSSFSELLNRILIAFDLDCAETDDVSRYKRFTDFVIRQYASNRNVLLIVDEAQNLEHGVLEQLRMLSNINADKSAMIQIMLIGQESLQEKLKSPRLKQLAQRIECNHQLFPLDANETCAYIRHRVGKAGGSAELFSDKACKLIYMKSGGIPRNINRICDLALVYGYAADEHNISADIVAAAARKQFSDKPDSQPAAKPQVVKTSSVEPVEPPTQPVTPDDTPDTKVVDDIIDTQDAMAEAAAKKSAAIAKLTLAIETAQLATQESESLCIAAQRANAKHADARKALSKHTENHDHAIQQLESSRADVEKISAEKTGAEKTATKLEELAVATQQRVHDEETAIVQQLEETRRADLHAIETAKAAALEAEKTLQERIEAERIAAEVLAETESAAKQARKTLLEAESQAVERSAELSAEAEKAEVEQKLAFEAARHTSGQLLTATETVKQAEELALKLAAEKDEAGATTERQAKITQDISEQAVQAETAAQQAEEARLEAEQYAATQITAEKVLAAELAGDLARAARQEADQAAASKAAALRMAQEKEELARSAAEQAARAKAEADLATGAEIRILMNEEEVAASESAADEEDTTPTPAPQAPEISQQELNTVTRLAAEARSRQKRKSTLSLIAASAAGILLISWATLEINKPDEVQSAKIPAKAEAAALEILREDAPSNN</sequence>
<feature type="domain" description="AAA+ ATPase" evidence="3">
    <location>
        <begin position="42"/>
        <end position="183"/>
    </location>
</feature>
<dbReference type="Pfam" id="PF13401">
    <property type="entry name" value="AAA_22"/>
    <property type="match status" value="1"/>
</dbReference>
<accession>A0A3B0YPJ1</accession>
<feature type="coiled-coil region" evidence="1">
    <location>
        <begin position="552"/>
        <end position="582"/>
    </location>
</feature>
<organism evidence="4">
    <name type="scientific">hydrothermal vent metagenome</name>
    <dbReference type="NCBI Taxonomy" id="652676"/>
    <lineage>
        <taxon>unclassified sequences</taxon>
        <taxon>metagenomes</taxon>
        <taxon>ecological metagenomes</taxon>
    </lineage>
</organism>
<evidence type="ECO:0000313" key="4">
    <source>
        <dbReference type="EMBL" id="VAW77172.1"/>
    </source>
</evidence>
<dbReference type="InterPro" id="IPR003593">
    <property type="entry name" value="AAA+_ATPase"/>
</dbReference>
<feature type="coiled-coil region" evidence="1">
    <location>
        <begin position="464"/>
        <end position="502"/>
    </location>
</feature>
<feature type="compositionally biased region" description="Acidic residues" evidence="2">
    <location>
        <begin position="658"/>
        <end position="670"/>
    </location>
</feature>
<dbReference type="EMBL" id="UOFN01000074">
    <property type="protein sequence ID" value="VAW77172.1"/>
    <property type="molecule type" value="Genomic_DNA"/>
</dbReference>
<evidence type="ECO:0000259" key="3">
    <source>
        <dbReference type="SMART" id="SM00382"/>
    </source>
</evidence>
<dbReference type="AlphaFoldDB" id="A0A3B0YPJ1"/>
<name>A0A3B0YPJ1_9ZZZZ</name>
<dbReference type="Gene3D" id="3.40.50.300">
    <property type="entry name" value="P-loop containing nucleotide triphosphate hydrolases"/>
    <property type="match status" value="1"/>
</dbReference>
<feature type="region of interest" description="Disordered" evidence="2">
    <location>
        <begin position="266"/>
        <end position="303"/>
    </location>
</feature>